<dbReference type="Proteomes" id="UP000073388">
    <property type="component" value="Unassembled WGS sequence"/>
</dbReference>
<dbReference type="Pfam" id="PF15507">
    <property type="entry name" value="DUF4649"/>
    <property type="match status" value="1"/>
</dbReference>
<organism evidence="1 2">
    <name type="scientific">Streptococcus suis</name>
    <dbReference type="NCBI Taxonomy" id="1307"/>
    <lineage>
        <taxon>Bacteria</taxon>
        <taxon>Bacillati</taxon>
        <taxon>Bacillota</taxon>
        <taxon>Bacilli</taxon>
        <taxon>Lactobacillales</taxon>
        <taxon>Streptococcaceae</taxon>
        <taxon>Streptococcus</taxon>
    </lineage>
</organism>
<evidence type="ECO:0000313" key="1">
    <source>
        <dbReference type="EMBL" id="CYW19020.1"/>
    </source>
</evidence>
<sequence length="78" mass="8881">MTVTSLQKRLSIIEIHYLDAYKQERIQTFENKDAAILAFAGCLTLPDYYPVTSITQDGQALDYKGTIGDLYLYLQTLD</sequence>
<dbReference type="AlphaFoldDB" id="A0A0Z8N1P8"/>
<proteinExistence type="predicted"/>
<dbReference type="GO" id="GO:0005840">
    <property type="term" value="C:ribosome"/>
    <property type="evidence" value="ECO:0007669"/>
    <property type="project" value="UniProtKB-KW"/>
</dbReference>
<keyword evidence="1" id="KW-0689">Ribosomal protein</keyword>
<dbReference type="CDD" id="cd13784">
    <property type="entry name" value="SP_1775_like"/>
    <property type="match status" value="1"/>
</dbReference>
<evidence type="ECO:0000313" key="2">
    <source>
        <dbReference type="Proteomes" id="UP000073388"/>
    </source>
</evidence>
<dbReference type="EMBL" id="FIIX01000035">
    <property type="protein sequence ID" value="CYW19020.1"/>
    <property type="molecule type" value="Genomic_DNA"/>
</dbReference>
<dbReference type="Gene3D" id="3.30.1490.390">
    <property type="match status" value="1"/>
</dbReference>
<keyword evidence="1" id="KW-0687">Ribonucleoprotein</keyword>
<reference evidence="1 2" key="1">
    <citation type="submission" date="2016-02" db="EMBL/GenBank/DDBJ databases">
        <authorList>
            <consortium name="Pathogen Informatics"/>
        </authorList>
    </citation>
    <scope>NUCLEOTIDE SEQUENCE [LARGE SCALE GENOMIC DNA]</scope>
    <source>
        <strain evidence="1 2">LSS99</strain>
    </source>
</reference>
<gene>
    <name evidence="1" type="primary">rpsP_2</name>
    <name evidence="1" type="ORF">ERS132461_01540</name>
</gene>
<accession>A0A0Z8N1P8</accession>
<protein>
    <submittedName>
        <fullName evidence="1">30S ribosomal protein S16</fullName>
    </submittedName>
</protein>
<dbReference type="InterPro" id="IPR027879">
    <property type="entry name" value="DUF4649"/>
</dbReference>
<name>A0A0Z8N1P8_STRSU</name>